<reference evidence="3" key="1">
    <citation type="journal article" date="2020" name="mSystems">
        <title>Genome- and Community-Level Interaction Insights into Carbon Utilization and Element Cycling Functions of Hydrothermarchaeota in Hydrothermal Sediment.</title>
        <authorList>
            <person name="Zhou Z."/>
            <person name="Liu Y."/>
            <person name="Xu W."/>
            <person name="Pan J."/>
            <person name="Luo Z.H."/>
            <person name="Li M."/>
        </authorList>
    </citation>
    <scope>NUCLEOTIDE SEQUENCE [LARGE SCALE GENOMIC DNA]</scope>
    <source>
        <strain evidence="3">SpSt-102</strain>
    </source>
</reference>
<dbReference type="GO" id="GO:0008170">
    <property type="term" value="F:N-methyltransferase activity"/>
    <property type="evidence" value="ECO:0007669"/>
    <property type="project" value="UniProtKB-ARBA"/>
</dbReference>
<keyword evidence="1" id="KW-0175">Coiled coil</keyword>
<feature type="coiled-coil region" evidence="1">
    <location>
        <begin position="71"/>
        <end position="105"/>
    </location>
</feature>
<accession>A0A7C5Z6H0</accession>
<dbReference type="AlphaFoldDB" id="A0A7C5Z6H0"/>
<keyword evidence="3" id="KW-0489">Methyltransferase</keyword>
<sequence>MLRKENLKIGNYCIYQDTDFFLYGTDAVVLSDFIQIKKNDIVVEFGTGNLIIPILLWAKEKKFKKLYALEIQKEVCDLAILNRNINNLQDRIEVINADLKDALKIFGSEFANVVFTNPPYRKVSSGTINPNIKKAIARHEIMCTIEDVIRSAMQILKFGGRFYMVYRSDRLTDALYYLRLYKLEPSLIRFVHQNKEKESSLVLIEAKKGKQCSLKVDKPLFIDEMEYYLETQNGSEDEKR</sequence>
<dbReference type="InterPro" id="IPR029063">
    <property type="entry name" value="SAM-dependent_MTases_sf"/>
</dbReference>
<dbReference type="PANTHER" id="PTHR47739">
    <property type="entry name" value="TRNA1(VAL) (ADENINE(37)-N6)-METHYLTRANSFERASE"/>
    <property type="match status" value="1"/>
</dbReference>
<dbReference type="PROSITE" id="PS00092">
    <property type="entry name" value="N6_MTASE"/>
    <property type="match status" value="1"/>
</dbReference>
<feature type="domain" description="Methyltransferase small" evidence="2">
    <location>
        <begin position="34"/>
        <end position="168"/>
    </location>
</feature>
<dbReference type="GO" id="GO:0003676">
    <property type="term" value="F:nucleic acid binding"/>
    <property type="evidence" value="ECO:0007669"/>
    <property type="project" value="InterPro"/>
</dbReference>
<dbReference type="Pfam" id="PF05175">
    <property type="entry name" value="MTS"/>
    <property type="match status" value="1"/>
</dbReference>
<dbReference type="GO" id="GO:0032259">
    <property type="term" value="P:methylation"/>
    <property type="evidence" value="ECO:0007669"/>
    <property type="project" value="UniProtKB-KW"/>
</dbReference>
<evidence type="ECO:0000259" key="2">
    <source>
        <dbReference type="Pfam" id="PF05175"/>
    </source>
</evidence>
<dbReference type="GO" id="GO:0008757">
    <property type="term" value="F:S-adenosylmethionine-dependent methyltransferase activity"/>
    <property type="evidence" value="ECO:0007669"/>
    <property type="project" value="UniProtKB-ARBA"/>
</dbReference>
<evidence type="ECO:0000313" key="3">
    <source>
        <dbReference type="EMBL" id="HHS01401.1"/>
    </source>
</evidence>
<dbReference type="EMBL" id="DRUZ01000033">
    <property type="protein sequence ID" value="HHS01401.1"/>
    <property type="molecule type" value="Genomic_DNA"/>
</dbReference>
<dbReference type="InterPro" id="IPR050210">
    <property type="entry name" value="tRNA_Adenine-N(6)_MTase"/>
</dbReference>
<dbReference type="PANTHER" id="PTHR47739:SF1">
    <property type="entry name" value="TRNA1(VAL) (ADENINE(37)-N6)-METHYLTRANSFERASE"/>
    <property type="match status" value="1"/>
</dbReference>
<dbReference type="CDD" id="cd02440">
    <property type="entry name" value="AdoMet_MTases"/>
    <property type="match status" value="1"/>
</dbReference>
<comment type="caution">
    <text evidence="3">The sequence shown here is derived from an EMBL/GenBank/DDBJ whole genome shotgun (WGS) entry which is preliminary data.</text>
</comment>
<proteinExistence type="predicted"/>
<name>A0A7C5Z6H0_9FIRM</name>
<dbReference type="SUPFAM" id="SSF53335">
    <property type="entry name" value="S-adenosyl-L-methionine-dependent methyltransferases"/>
    <property type="match status" value="1"/>
</dbReference>
<evidence type="ECO:0000256" key="1">
    <source>
        <dbReference type="SAM" id="Coils"/>
    </source>
</evidence>
<dbReference type="InterPro" id="IPR002052">
    <property type="entry name" value="DNA_methylase_N6_adenine_CS"/>
</dbReference>
<organism evidence="3">
    <name type="scientific">Caldicellulosiruptor owensensis</name>
    <dbReference type="NCBI Taxonomy" id="55205"/>
    <lineage>
        <taxon>Bacteria</taxon>
        <taxon>Bacillati</taxon>
        <taxon>Bacillota</taxon>
        <taxon>Bacillota incertae sedis</taxon>
        <taxon>Caldicellulosiruptorales</taxon>
        <taxon>Caldicellulosiruptoraceae</taxon>
        <taxon>Caldicellulosiruptor</taxon>
    </lineage>
</organism>
<dbReference type="InterPro" id="IPR007848">
    <property type="entry name" value="Small_mtfrase_dom"/>
</dbReference>
<protein>
    <submittedName>
        <fullName evidence="3">Methyltransferase</fullName>
    </submittedName>
</protein>
<gene>
    <name evidence="3" type="ORF">ENL71_02540</name>
</gene>
<keyword evidence="3" id="KW-0808">Transferase</keyword>
<dbReference type="Gene3D" id="3.40.50.150">
    <property type="entry name" value="Vaccinia Virus protein VP39"/>
    <property type="match status" value="1"/>
</dbReference>